<name>A0A9W6LZN2_9MICO</name>
<evidence type="ECO:0000259" key="1">
    <source>
        <dbReference type="Pfam" id="PF00561"/>
    </source>
</evidence>
<dbReference type="GO" id="GO:0046503">
    <property type="term" value="P:glycerolipid catabolic process"/>
    <property type="evidence" value="ECO:0007669"/>
    <property type="project" value="TreeGrafter"/>
</dbReference>
<dbReference type="AlphaFoldDB" id="A0A9W6LZN2"/>
<dbReference type="InterPro" id="IPR050471">
    <property type="entry name" value="AB_hydrolase"/>
</dbReference>
<gene>
    <name evidence="2" type="ORF">GCM10017584_19970</name>
</gene>
<dbReference type="EMBL" id="BSEN01000006">
    <property type="protein sequence ID" value="GLJ76423.1"/>
    <property type="molecule type" value="Genomic_DNA"/>
</dbReference>
<dbReference type="RefSeq" id="WP_271177072.1">
    <property type="nucleotide sequence ID" value="NZ_BAAAJO010000005.1"/>
</dbReference>
<dbReference type="GO" id="GO:0004806">
    <property type="term" value="F:triacylglycerol lipase activity"/>
    <property type="evidence" value="ECO:0007669"/>
    <property type="project" value="TreeGrafter"/>
</dbReference>
<reference evidence="2" key="2">
    <citation type="submission" date="2023-01" db="EMBL/GenBank/DDBJ databases">
        <authorList>
            <person name="Sun Q."/>
            <person name="Evtushenko L."/>
        </authorList>
    </citation>
    <scope>NUCLEOTIDE SEQUENCE</scope>
    <source>
        <strain evidence="2">VKM Ac-1401</strain>
    </source>
</reference>
<comment type="caution">
    <text evidence="2">The sequence shown here is derived from an EMBL/GenBank/DDBJ whole genome shotgun (WGS) entry which is preliminary data.</text>
</comment>
<dbReference type="PANTHER" id="PTHR43433">
    <property type="entry name" value="HYDROLASE, ALPHA/BETA FOLD FAMILY PROTEIN"/>
    <property type="match status" value="1"/>
</dbReference>
<evidence type="ECO:0000313" key="3">
    <source>
        <dbReference type="Proteomes" id="UP001142372"/>
    </source>
</evidence>
<feature type="domain" description="AB hydrolase-1" evidence="1">
    <location>
        <begin position="52"/>
        <end position="278"/>
    </location>
</feature>
<dbReference type="PANTHER" id="PTHR43433:SF5">
    <property type="entry name" value="AB HYDROLASE-1 DOMAIN-CONTAINING PROTEIN"/>
    <property type="match status" value="1"/>
</dbReference>
<organism evidence="2 3">
    <name type="scientific">Leifsonia poae</name>
    <dbReference type="NCBI Taxonomy" id="110933"/>
    <lineage>
        <taxon>Bacteria</taxon>
        <taxon>Bacillati</taxon>
        <taxon>Actinomycetota</taxon>
        <taxon>Actinomycetes</taxon>
        <taxon>Micrococcales</taxon>
        <taxon>Microbacteriaceae</taxon>
        <taxon>Leifsonia</taxon>
    </lineage>
</organism>
<evidence type="ECO:0000313" key="2">
    <source>
        <dbReference type="EMBL" id="GLJ76423.1"/>
    </source>
</evidence>
<dbReference type="InterPro" id="IPR000073">
    <property type="entry name" value="AB_hydrolase_1"/>
</dbReference>
<dbReference type="Pfam" id="PF00561">
    <property type="entry name" value="Abhydrolase_1"/>
    <property type="match status" value="1"/>
</dbReference>
<reference evidence="2" key="1">
    <citation type="journal article" date="2014" name="Int. J. Syst. Evol. Microbiol.">
        <title>Complete genome sequence of Corynebacterium casei LMG S-19264T (=DSM 44701T), isolated from a smear-ripened cheese.</title>
        <authorList>
            <consortium name="US DOE Joint Genome Institute (JGI-PGF)"/>
            <person name="Walter F."/>
            <person name="Albersmeier A."/>
            <person name="Kalinowski J."/>
            <person name="Ruckert C."/>
        </authorList>
    </citation>
    <scope>NUCLEOTIDE SEQUENCE</scope>
    <source>
        <strain evidence="2">VKM Ac-1401</strain>
    </source>
</reference>
<dbReference type="Proteomes" id="UP001142372">
    <property type="component" value="Unassembled WGS sequence"/>
</dbReference>
<dbReference type="Gene3D" id="3.40.50.1820">
    <property type="entry name" value="alpha/beta hydrolase"/>
    <property type="match status" value="1"/>
</dbReference>
<sequence length="293" mass="30369">MTAPASGPSFARIEPFGAQPVPDGVEVLGLPSTAGTLTAYRARPSAAPTRGVVLIVPGFTGSKEDFRTFLPLLAAQGWEAWSYSQRGQADSAAPAGIGSYALDAFASDAVAAAELLGEGRPVHLVGHSFGGIVAQAAAIASPASFASVTMLCSGPHGWPGRHQETSDTVAAHGSIGLWDRDNPHTIGLPDDRLTPDEAFLRLRAARTSSDNLLAAAEILRTHSDTTDELRAAGLPALVAHGEFDEAWPIADQRDMAERLGARYTVIPGGAHSPQLEAPAATAAALDDFFTSVS</sequence>
<keyword evidence="3" id="KW-1185">Reference proteome</keyword>
<dbReference type="InterPro" id="IPR029058">
    <property type="entry name" value="AB_hydrolase_fold"/>
</dbReference>
<dbReference type="SUPFAM" id="SSF53474">
    <property type="entry name" value="alpha/beta-Hydrolases"/>
    <property type="match status" value="1"/>
</dbReference>
<protein>
    <submittedName>
        <fullName evidence="2">Alpha/beta hydrolase</fullName>
    </submittedName>
</protein>
<keyword evidence="2" id="KW-0378">Hydrolase</keyword>
<proteinExistence type="predicted"/>
<accession>A0A9W6LZN2</accession>